<dbReference type="EMBL" id="BDFE01000009">
    <property type="protein sequence ID" value="GAU08159.1"/>
    <property type="molecule type" value="Genomic_DNA"/>
</dbReference>
<feature type="transmembrane region" description="Helical" evidence="1">
    <location>
        <begin position="79"/>
        <end position="98"/>
    </location>
</feature>
<proteinExistence type="predicted"/>
<keyword evidence="1" id="KW-1133">Transmembrane helix</keyword>
<evidence type="ECO:0000313" key="2">
    <source>
        <dbReference type="EMBL" id="GAU08159.1"/>
    </source>
</evidence>
<keyword evidence="1" id="KW-0812">Transmembrane</keyword>
<evidence type="ECO:0000256" key="1">
    <source>
        <dbReference type="SAM" id="Phobius"/>
    </source>
</evidence>
<evidence type="ECO:0000313" key="3">
    <source>
        <dbReference type="Proteomes" id="UP000095200"/>
    </source>
</evidence>
<comment type="caution">
    <text evidence="2">The sequence shown here is derived from an EMBL/GenBank/DDBJ whole genome shotgun (WGS) entry which is preliminary data.</text>
</comment>
<dbReference type="Pfam" id="PF06496">
    <property type="entry name" value="DUF1097"/>
    <property type="match status" value="1"/>
</dbReference>
<dbReference type="RefSeq" id="WP_176724161.1">
    <property type="nucleotide sequence ID" value="NZ_BDFE01000009.1"/>
</dbReference>
<feature type="transmembrane region" description="Helical" evidence="1">
    <location>
        <begin position="53"/>
        <end position="73"/>
    </location>
</feature>
<feature type="transmembrane region" description="Helical" evidence="1">
    <location>
        <begin position="29"/>
        <end position="46"/>
    </location>
</feature>
<protein>
    <submittedName>
        <fullName evidence="2">Membrane protein</fullName>
    </submittedName>
</protein>
<keyword evidence="3" id="KW-1185">Reference proteome</keyword>
<dbReference type="InterPro" id="IPR009476">
    <property type="entry name" value="DUF1097"/>
</dbReference>
<feature type="transmembrane region" description="Helical" evidence="1">
    <location>
        <begin position="110"/>
        <end position="136"/>
    </location>
</feature>
<organism evidence="2 3">
    <name type="scientific">Desulfoplanes formicivorans</name>
    <dbReference type="NCBI Taxonomy" id="1592317"/>
    <lineage>
        <taxon>Bacteria</taxon>
        <taxon>Pseudomonadati</taxon>
        <taxon>Thermodesulfobacteriota</taxon>
        <taxon>Desulfovibrionia</taxon>
        <taxon>Desulfovibrionales</taxon>
        <taxon>Desulfoplanaceae</taxon>
        <taxon>Desulfoplanes</taxon>
    </lineage>
</organism>
<gene>
    <name evidence="2" type="ORF">DPF_0862</name>
</gene>
<sequence length="148" mass="15078">MNYHIAVALTSCVLAGVFGQFSADWGMLGWIGFASWAAFFAAGGGIKGAQKTVVTNLFGVAIGCAVVYIASVTGMSNPMLLPLMGGVFIMCAAGYFSFLSFVPGSFIGCAAYLGSGALALESIASLLVGIILGFIAERGALMLAKGKK</sequence>
<accession>A0A194AHC4</accession>
<reference evidence="3" key="1">
    <citation type="submission" date="2016-06" db="EMBL/GenBank/DDBJ databases">
        <title>Draft genome sequence of Desulfoplanes formicivorans strain Pf12B.</title>
        <authorList>
            <person name="Watanabe M."/>
            <person name="Kojima H."/>
            <person name="Fukui M."/>
        </authorList>
    </citation>
    <scope>NUCLEOTIDE SEQUENCE [LARGE SCALE GENOMIC DNA]</scope>
    <source>
        <strain evidence="3">Pf12B</strain>
    </source>
</reference>
<dbReference type="AlphaFoldDB" id="A0A194AHC4"/>
<dbReference type="Proteomes" id="UP000095200">
    <property type="component" value="Unassembled WGS sequence"/>
</dbReference>
<keyword evidence="1" id="KW-0472">Membrane</keyword>
<name>A0A194AHC4_9BACT</name>